<dbReference type="AlphaFoldDB" id="A0A1W6CXB3"/>
<organism evidence="3 4">
    <name type="scientific">Paracoccus contaminans</name>
    <dbReference type="NCBI Taxonomy" id="1945662"/>
    <lineage>
        <taxon>Bacteria</taxon>
        <taxon>Pseudomonadati</taxon>
        <taxon>Pseudomonadota</taxon>
        <taxon>Alphaproteobacteria</taxon>
        <taxon>Rhodobacterales</taxon>
        <taxon>Paracoccaceae</taxon>
        <taxon>Paracoccus</taxon>
    </lineage>
</organism>
<name>A0A1W6CXB3_9RHOB</name>
<sequence length="109" mass="11176">MFRLVAAALVLAYAVLALTGSAPSPADPQAAMMALRTAPVRDLRVGSSYVVAAPVRLRQKPGHEQEPLARLGPGEAVIVLSGAPSGFAQVRDDAGRTGYIPAAALSEAL</sequence>
<evidence type="ECO:0000259" key="2">
    <source>
        <dbReference type="Pfam" id="PF08239"/>
    </source>
</evidence>
<keyword evidence="1" id="KW-0732">Signal</keyword>
<accession>A0A1W6CXB3</accession>
<reference evidence="3 4" key="1">
    <citation type="submission" date="2017-03" db="EMBL/GenBank/DDBJ databases">
        <title>Genome sequence of Paracoccus contaminans isolated from a water microcosm.</title>
        <authorList>
            <person name="Aurass P."/>
            <person name="Karste S."/>
            <person name="Trost E."/>
            <person name="Glaeser S.P."/>
            <person name="Kaempfer P."/>
            <person name="Flieger A."/>
        </authorList>
    </citation>
    <scope>NUCLEOTIDE SEQUENCE [LARGE SCALE GENOMIC DNA]</scope>
    <source>
        <strain evidence="4">RKI 16-01929T\LMG 29738T\CCM 8701T\CIP 111112T</strain>
    </source>
</reference>
<dbReference type="RefSeq" id="WP_085377609.1">
    <property type="nucleotide sequence ID" value="NZ_CP020612.1"/>
</dbReference>
<protein>
    <recommendedName>
        <fullName evidence="2">SH3b domain-containing protein</fullName>
    </recommendedName>
</protein>
<proteinExistence type="predicted"/>
<dbReference type="STRING" id="1945662.B0A89_07460"/>
<feature type="signal peptide" evidence="1">
    <location>
        <begin position="1"/>
        <end position="26"/>
    </location>
</feature>
<gene>
    <name evidence="3" type="ORF">B0A89_07460</name>
</gene>
<dbReference type="EMBL" id="CP020612">
    <property type="protein sequence ID" value="ARJ69490.1"/>
    <property type="molecule type" value="Genomic_DNA"/>
</dbReference>
<evidence type="ECO:0000313" key="3">
    <source>
        <dbReference type="EMBL" id="ARJ69490.1"/>
    </source>
</evidence>
<dbReference type="InterPro" id="IPR003646">
    <property type="entry name" value="SH3-like_bac-type"/>
</dbReference>
<evidence type="ECO:0000313" key="4">
    <source>
        <dbReference type="Proteomes" id="UP000193017"/>
    </source>
</evidence>
<dbReference type="KEGG" id="pcon:B0A89_07460"/>
<feature type="chain" id="PRO_5012167569" description="SH3b domain-containing protein" evidence="1">
    <location>
        <begin position="27"/>
        <end position="109"/>
    </location>
</feature>
<dbReference type="Gene3D" id="2.30.30.40">
    <property type="entry name" value="SH3 Domains"/>
    <property type="match status" value="1"/>
</dbReference>
<keyword evidence="4" id="KW-1185">Reference proteome</keyword>
<evidence type="ECO:0000256" key="1">
    <source>
        <dbReference type="SAM" id="SignalP"/>
    </source>
</evidence>
<dbReference type="Proteomes" id="UP000193017">
    <property type="component" value="Chromosome"/>
</dbReference>
<feature type="domain" description="SH3b" evidence="2">
    <location>
        <begin position="55"/>
        <end position="105"/>
    </location>
</feature>
<dbReference type="Pfam" id="PF08239">
    <property type="entry name" value="SH3_3"/>
    <property type="match status" value="1"/>
</dbReference>